<comment type="caution">
    <text evidence="2">The sequence shown here is derived from an EMBL/GenBank/DDBJ whole genome shotgun (WGS) entry which is preliminary data.</text>
</comment>
<dbReference type="Proteomes" id="UP000031327">
    <property type="component" value="Unassembled WGS sequence"/>
</dbReference>
<dbReference type="EMBL" id="JWIC01000006">
    <property type="protein sequence ID" value="KID56586.1"/>
    <property type="molecule type" value="Genomic_DNA"/>
</dbReference>
<reference evidence="2 3" key="1">
    <citation type="submission" date="2014-12" db="EMBL/GenBank/DDBJ databases">
        <title>Draft Genome Sequence of Pseudoalteromonas luteoviolacea HI1.</title>
        <authorList>
            <person name="Asahina A.Y."/>
            <person name="Hadfield M.G."/>
        </authorList>
    </citation>
    <scope>NUCLEOTIDE SEQUENCE [LARGE SCALE GENOMIC DNA]</scope>
    <source>
        <strain evidence="2 3">HI1</strain>
    </source>
</reference>
<dbReference type="AlphaFoldDB" id="A0A0C1Q7C6"/>
<feature type="signal peptide" evidence="1">
    <location>
        <begin position="1"/>
        <end position="19"/>
    </location>
</feature>
<organism evidence="2 3">
    <name type="scientific">Pseudoalteromonas luteoviolacea</name>
    <dbReference type="NCBI Taxonomy" id="43657"/>
    <lineage>
        <taxon>Bacteria</taxon>
        <taxon>Pseudomonadati</taxon>
        <taxon>Pseudomonadota</taxon>
        <taxon>Gammaproteobacteria</taxon>
        <taxon>Alteromonadales</taxon>
        <taxon>Pseudoalteromonadaceae</taxon>
        <taxon>Pseudoalteromonas</taxon>
    </lineage>
</organism>
<dbReference type="PROSITE" id="PS51257">
    <property type="entry name" value="PROKAR_LIPOPROTEIN"/>
    <property type="match status" value="1"/>
</dbReference>
<evidence type="ECO:0008006" key="4">
    <source>
        <dbReference type="Google" id="ProtNLM"/>
    </source>
</evidence>
<evidence type="ECO:0000313" key="2">
    <source>
        <dbReference type="EMBL" id="KID56586.1"/>
    </source>
</evidence>
<proteinExistence type="predicted"/>
<accession>A0A0C1Q7C6</accession>
<evidence type="ECO:0000313" key="3">
    <source>
        <dbReference type="Proteomes" id="UP000031327"/>
    </source>
</evidence>
<keyword evidence="1" id="KW-0732">Signal</keyword>
<feature type="chain" id="PRO_5002155047" description="DUF2846 domain-containing protein" evidence="1">
    <location>
        <begin position="20"/>
        <end position="152"/>
    </location>
</feature>
<name>A0A0C1Q7C6_9GAMM</name>
<evidence type="ECO:0000256" key="1">
    <source>
        <dbReference type="SAM" id="SignalP"/>
    </source>
</evidence>
<sequence>MKKVLFITLLISFLGGCVAMGPSLKDAPIPEGDEPVVYVYREFSKFALGAYAQVYLNEDHVANLGMKGFTWINVKEGKNKIGAFQGLAQFDDGTLNREFSLQKGEKLYLKISTRHHTSNGMTVRIQSLDKVDEKTALEELANYSYQANFSNR</sequence>
<dbReference type="OrthoDB" id="8859745at2"/>
<gene>
    <name evidence="2" type="ORF">JF50_11665</name>
</gene>
<dbReference type="RefSeq" id="WP_039609654.1">
    <property type="nucleotide sequence ID" value="NZ_JWIC01000006.1"/>
</dbReference>
<protein>
    <recommendedName>
        <fullName evidence="4">DUF2846 domain-containing protein</fullName>
    </recommendedName>
</protein>